<reference evidence="3 4" key="1">
    <citation type="submission" date="2019-03" db="EMBL/GenBank/DDBJ databases">
        <title>The complete genome sequence of Swingsia_sp. F3b2 LMG30590(T).</title>
        <authorList>
            <person name="Chua K.-O."/>
            <person name="Chan K.-G."/>
            <person name="See-Too W.-S."/>
        </authorList>
    </citation>
    <scope>NUCLEOTIDE SEQUENCE [LARGE SCALE GENOMIC DNA]</scope>
    <source>
        <strain evidence="3 4">F3b2</strain>
    </source>
</reference>
<keyword evidence="2" id="KW-0732">Signal</keyword>
<dbReference type="OrthoDB" id="4141418at1224"/>
<proteinExistence type="predicted"/>
<feature type="region of interest" description="Disordered" evidence="1">
    <location>
        <begin position="129"/>
        <end position="162"/>
    </location>
</feature>
<dbReference type="RefSeq" id="WP_141443931.1">
    <property type="nucleotide sequence ID" value="NZ_CP038231.1"/>
</dbReference>
<feature type="chain" id="PRO_5021199625" evidence="2">
    <location>
        <begin position="40"/>
        <end position="273"/>
    </location>
</feature>
<dbReference type="KEGG" id="swf:E3E12_08540"/>
<organism evidence="3 4">
    <name type="scientific">Formicincola oecophyllae</name>
    <dbReference type="NCBI Taxonomy" id="2558361"/>
    <lineage>
        <taxon>Bacteria</taxon>
        <taxon>Pseudomonadati</taxon>
        <taxon>Pseudomonadota</taxon>
        <taxon>Alphaproteobacteria</taxon>
        <taxon>Acetobacterales</taxon>
        <taxon>Acetobacteraceae</taxon>
        <taxon>Formicincola</taxon>
    </lineage>
</organism>
<gene>
    <name evidence="3" type="ORF">E3E12_08540</name>
</gene>
<dbReference type="EMBL" id="CP038231">
    <property type="protein sequence ID" value="QDH14227.1"/>
    <property type="molecule type" value="Genomic_DNA"/>
</dbReference>
<evidence type="ECO:0000256" key="2">
    <source>
        <dbReference type="SAM" id="SignalP"/>
    </source>
</evidence>
<accession>A0A4Y6UCR8</accession>
<dbReference type="AlphaFoldDB" id="A0A4Y6UCR8"/>
<sequence>MKTTCSTPPALLHPLRLVRALTVAATLAWWPSAPATAWAQDYGDGMGSDMGSGVEGPGSSMGQGIGGAGIGAPGVNAYGQDSGMDNTGLGGGIGGSGINSAVPAQGGAGYGGGDAGMGLNGDQAAALPVATPENPLDPSQPPGVPSGAQGGQLPPGFGAPEQPDGYAFGANGDYYGHEDDTGRFYSADGALEGMVKPQPSRARTPDVITGPQGTMEGRIAADGAITDAQGHNRGRLGADGAVYGPRGEFVGNVPPGGGLAAFEMLTHLQQNAP</sequence>
<evidence type="ECO:0000256" key="1">
    <source>
        <dbReference type="SAM" id="MobiDB-lite"/>
    </source>
</evidence>
<keyword evidence="4" id="KW-1185">Reference proteome</keyword>
<evidence type="ECO:0000313" key="3">
    <source>
        <dbReference type="EMBL" id="QDH14227.1"/>
    </source>
</evidence>
<protein>
    <submittedName>
        <fullName evidence="3">Uncharacterized protein</fullName>
    </submittedName>
</protein>
<feature type="region of interest" description="Disordered" evidence="1">
    <location>
        <begin position="195"/>
        <end position="214"/>
    </location>
</feature>
<dbReference type="Proteomes" id="UP000318709">
    <property type="component" value="Chromosome"/>
</dbReference>
<name>A0A4Y6UCR8_9PROT</name>
<feature type="signal peptide" evidence="2">
    <location>
        <begin position="1"/>
        <end position="39"/>
    </location>
</feature>
<evidence type="ECO:0000313" key="4">
    <source>
        <dbReference type="Proteomes" id="UP000318709"/>
    </source>
</evidence>